<feature type="transmembrane region" description="Helical" evidence="1">
    <location>
        <begin position="87"/>
        <end position="107"/>
    </location>
</feature>
<organism evidence="2 3">
    <name type="scientific">Streptomyces griseiscabiei</name>
    <dbReference type="NCBI Taxonomy" id="2993540"/>
    <lineage>
        <taxon>Bacteria</taxon>
        <taxon>Bacillati</taxon>
        <taxon>Actinomycetota</taxon>
        <taxon>Actinomycetes</taxon>
        <taxon>Kitasatosporales</taxon>
        <taxon>Streptomycetaceae</taxon>
        <taxon>Streptomyces</taxon>
    </lineage>
</organism>
<evidence type="ECO:0000313" key="2">
    <source>
        <dbReference type="EMBL" id="MDX2915905.1"/>
    </source>
</evidence>
<dbReference type="Proteomes" id="UP001271723">
    <property type="component" value="Unassembled WGS sequence"/>
</dbReference>
<evidence type="ECO:0000313" key="3">
    <source>
        <dbReference type="Proteomes" id="UP001271723"/>
    </source>
</evidence>
<reference evidence="2 3" key="1">
    <citation type="journal article" date="2023" name="Microb. Genom.">
        <title>Mesoterricola silvestris gen. nov., sp. nov., Mesoterricola sediminis sp. nov., Geothrix oryzae sp. nov., Geothrix edaphica sp. nov., Geothrix rubra sp. nov., and Geothrix limicola sp. nov., six novel members of Acidobacteriota isolated from soils.</title>
        <authorList>
            <person name="Weisberg A.J."/>
            <person name="Pearce E."/>
            <person name="Kramer C.G."/>
            <person name="Chang J.H."/>
            <person name="Clarke C.R."/>
        </authorList>
    </citation>
    <scope>NUCLEOTIDE SEQUENCE [LARGE SCALE GENOMIC DNA]</scope>
    <source>
        <strain evidence="2 3">NRRL_B-2795</strain>
    </source>
</reference>
<evidence type="ECO:0000256" key="1">
    <source>
        <dbReference type="SAM" id="Phobius"/>
    </source>
</evidence>
<comment type="caution">
    <text evidence="2">The sequence shown here is derived from an EMBL/GenBank/DDBJ whole genome shotgun (WGS) entry which is preliminary data.</text>
</comment>
<keyword evidence="1" id="KW-0812">Transmembrane</keyword>
<evidence type="ECO:0008006" key="4">
    <source>
        <dbReference type="Google" id="ProtNLM"/>
    </source>
</evidence>
<keyword evidence="1" id="KW-0472">Membrane</keyword>
<dbReference type="EMBL" id="JARAVY010000036">
    <property type="protein sequence ID" value="MDX2915905.1"/>
    <property type="molecule type" value="Genomic_DNA"/>
</dbReference>
<name>A0ABU4LJB0_9ACTN</name>
<feature type="transmembrane region" description="Helical" evidence="1">
    <location>
        <begin position="62"/>
        <end position="81"/>
    </location>
</feature>
<accession>A0ABU4LJB0</accession>
<keyword evidence="3" id="KW-1185">Reference proteome</keyword>
<keyword evidence="1" id="KW-1133">Transmembrane helix</keyword>
<gene>
    <name evidence="2" type="ORF">PV517_45445</name>
</gene>
<proteinExistence type="predicted"/>
<feature type="transmembrane region" description="Helical" evidence="1">
    <location>
        <begin position="33"/>
        <end position="55"/>
    </location>
</feature>
<dbReference type="RefSeq" id="WP_143673392.1">
    <property type="nucleotide sequence ID" value="NZ_JAGJBZ010000001.1"/>
</dbReference>
<protein>
    <recommendedName>
        <fullName evidence="4">Integral membrane protein</fullName>
    </recommendedName>
</protein>
<sequence>MLGAMSAHGDPSPNAHLTYSPRPRMFREPWQRYAWAVVPLISMSVFAFLPFIVAWQRRVVPAWIAAAYFVGSAVVFGFAVVQPDVNAWFTVAVWAFMITAVVHIALLDPAKKRAK</sequence>